<proteinExistence type="predicted"/>
<organism evidence="1 2">
    <name type="scientific">Paenibacillus mesotrionivorans</name>
    <dbReference type="NCBI Taxonomy" id="3160968"/>
    <lineage>
        <taxon>Bacteria</taxon>
        <taxon>Bacillati</taxon>
        <taxon>Bacillota</taxon>
        <taxon>Bacilli</taxon>
        <taxon>Bacillales</taxon>
        <taxon>Paenibacillaceae</taxon>
        <taxon>Paenibacillus</taxon>
    </lineage>
</organism>
<gene>
    <name evidence="1" type="ORF">ACI1P1_00690</name>
</gene>
<evidence type="ECO:0000313" key="1">
    <source>
        <dbReference type="EMBL" id="MFM9326803.1"/>
    </source>
</evidence>
<keyword evidence="2" id="KW-1185">Reference proteome</keyword>
<evidence type="ECO:0000313" key="2">
    <source>
        <dbReference type="Proteomes" id="UP001631969"/>
    </source>
</evidence>
<protein>
    <submittedName>
        <fullName evidence="1">Uncharacterized protein</fullName>
    </submittedName>
</protein>
<name>A0ACC7NQC5_9BACL</name>
<dbReference type="EMBL" id="JBJURJ010000001">
    <property type="protein sequence ID" value="MFM9326803.1"/>
    <property type="molecule type" value="Genomic_DNA"/>
</dbReference>
<sequence>MTKNQLFSKHKRIWSGALAFVLALAMLLPVWGNRAEAGKEGVFLDSNVYYTLEKVQLSAGSEKSSFRFTVELVNDSDYVVDMNQYGVAVRDEAGNRYGVELTEKISSRVPAHSTKQVKYSAKLPASVSLDQLKVEIYAWDLKVSGYIRSIGMLSVAAAAEASQTAKPSAIVALGEVDSSYATDALVNFELQRAYHAYAKDNWNVYAELTVENLGTGSFKLPTALQAGLKNAEGLTFSGSVVYGGDVMLLPHQKATVVLEFPVGELSLNGALSIDFSKKAATTSANSGNNASNGSNGTTASSTNASTTSTAAVLESLPIGGYITAYNQGELQADSSNRSGLTATIESVSVAPRADGVSAESVYTLKNDGSKAVSVPALTAFYQSNGSTLTVAAEDSASHPDYLAPGESTTYYYSGVLPTGIDSSAVQLVVMEAKSASVSVPVFVANLPADAGTGAPVESGSSIYATSVGKLEINLNASYRLKSGSGDDILMSEVQVHNLQSESVKLPALYGGYYDGKNTVDATVKAVQTSAYINAGQKATLYVFATVPYDMEMYSGKLILGEGTESGGTVSKKKEWLRVNYMLQDEAVSTVTLNNTWMVSDPSRVSTGAVVEVKQYRSLTKGDSSDTVAVRINQKNLMNRSGSVVPYVGYLETSNGEVYELAASTPTGKLNKDGQAMTTLYATLPFGVLDKNAYVVFGPQIKDQIFSPAHKYKISISSNQPGPLNGETWVINESVFPFNVKIGAMERVMSSGGYFFKFRYKLEKLSDTLHNSTNRSLYFEVEDAENVIVKTFDIPLEGTGSFQSTDDVDVKQSLQVPLSDIKDLDSFTEGNRIKVYEKFENAVRYLGEITINLN</sequence>
<dbReference type="Proteomes" id="UP001631969">
    <property type="component" value="Unassembled WGS sequence"/>
</dbReference>
<reference evidence="1" key="1">
    <citation type="submission" date="2024-12" db="EMBL/GenBank/DDBJ databases">
        <authorList>
            <person name="Wu N."/>
        </authorList>
    </citation>
    <scope>NUCLEOTIDE SEQUENCE</scope>
    <source>
        <strain evidence="1">P15</strain>
    </source>
</reference>
<accession>A0ACC7NQC5</accession>
<comment type="caution">
    <text evidence="1">The sequence shown here is derived from an EMBL/GenBank/DDBJ whole genome shotgun (WGS) entry which is preliminary data.</text>
</comment>